<accession>A0A7T8JZD7</accession>
<name>A0A7T8JZD7_CALRO</name>
<evidence type="ECO:0000313" key="2">
    <source>
        <dbReference type="EMBL" id="QQP40029.1"/>
    </source>
</evidence>
<sequence>MKQKYKKTTTKWSESGSSKEVKETKKVTSNSKTTVSSATKVSSGVISSESKGELSKEQKALSVVASDGGGARDYAKGGSKPEGGKKEVSDNSSSSAKDVDSTSKSSSEKSKSNHNKNSSTPSHKKEEKCICEICTCGKEKMKKGETHSISLLSLSQGDPFFLKGLLTSTI</sequence>
<reference evidence="3" key="1">
    <citation type="submission" date="2021-01" db="EMBL/GenBank/DDBJ databases">
        <title>Caligus Genome Assembly.</title>
        <authorList>
            <person name="Gallardo-Escarate C."/>
        </authorList>
    </citation>
    <scope>NUCLEOTIDE SEQUENCE [LARGE SCALE GENOMIC DNA]</scope>
</reference>
<proteinExistence type="predicted"/>
<feature type="compositionally biased region" description="Basic and acidic residues" evidence="1">
    <location>
        <begin position="50"/>
        <end position="59"/>
    </location>
</feature>
<protein>
    <submittedName>
        <fullName evidence="2">Uncharacterized protein</fullName>
    </submittedName>
</protein>
<evidence type="ECO:0000256" key="1">
    <source>
        <dbReference type="SAM" id="MobiDB-lite"/>
    </source>
</evidence>
<dbReference type="AlphaFoldDB" id="A0A7T8JZD7"/>
<feature type="region of interest" description="Disordered" evidence="1">
    <location>
        <begin position="1"/>
        <end position="126"/>
    </location>
</feature>
<feature type="compositionally biased region" description="Low complexity" evidence="1">
    <location>
        <begin position="27"/>
        <end position="45"/>
    </location>
</feature>
<keyword evidence="3" id="KW-1185">Reference proteome</keyword>
<feature type="compositionally biased region" description="Basic and acidic residues" evidence="1">
    <location>
        <begin position="17"/>
        <end position="26"/>
    </location>
</feature>
<feature type="compositionally biased region" description="Basic and acidic residues" evidence="1">
    <location>
        <begin position="97"/>
        <end position="111"/>
    </location>
</feature>
<organism evidence="2 3">
    <name type="scientific">Caligus rogercresseyi</name>
    <name type="common">Sea louse</name>
    <dbReference type="NCBI Taxonomy" id="217165"/>
    <lineage>
        <taxon>Eukaryota</taxon>
        <taxon>Metazoa</taxon>
        <taxon>Ecdysozoa</taxon>
        <taxon>Arthropoda</taxon>
        <taxon>Crustacea</taxon>
        <taxon>Multicrustacea</taxon>
        <taxon>Hexanauplia</taxon>
        <taxon>Copepoda</taxon>
        <taxon>Siphonostomatoida</taxon>
        <taxon>Caligidae</taxon>
        <taxon>Caligus</taxon>
    </lineage>
</organism>
<dbReference type="Proteomes" id="UP000595437">
    <property type="component" value="Chromosome 9"/>
</dbReference>
<evidence type="ECO:0000313" key="3">
    <source>
        <dbReference type="Proteomes" id="UP000595437"/>
    </source>
</evidence>
<dbReference type="EMBL" id="CP045898">
    <property type="protein sequence ID" value="QQP40029.1"/>
    <property type="molecule type" value="Genomic_DNA"/>
</dbReference>
<gene>
    <name evidence="2" type="ORF">FKW44_013934</name>
</gene>